<evidence type="ECO:0000256" key="4">
    <source>
        <dbReference type="ARBA" id="ARBA00022857"/>
    </source>
</evidence>
<dbReference type="InterPro" id="IPR020806">
    <property type="entry name" value="PKS_PP-bd"/>
</dbReference>
<sequence>MAEPIAVIGLDAKLPCDGDSVERFFDFLIAGRSARAPVPSDRYNAEAFWHPDNHRDGVIGGKEGHFMQANVKAFDAPFFAMTPAEAANLDPQQRMLLECVYTAMENAGYTMSDMQGSPTGVYAGAFMWDYRDLLIKDVDTPMTYTACGTIASTLAGRVSWFYDLRGPALSVDTACSSSMVALHQAVIGLKSRDCNIAIACGTNVLLSPEMGLELNGLGVLDPSSTSYSFDRRANGYGRGEGIAAVVLKRMSDALRDGDSKDTLPACQKVERDLKMLTRTVSLAIRAVIRNTGCNHDGHSPGLTAPAKEAQAEIMRLTYEQAKLDPADTRFFEAHGTGTNVGDPTEAAAISEMFTRHRSAKEPLYIGALKSNIGHTEGNSGIASFIKGVLCVERGIIPANAWFQERNHKIPVEWHLEFPTTSIAWPETKGGVRRVSINSFGVSGTNAHVVLEDALHFLREHGHAAPHRTIEVPRLPTTIPSQAPPVINGTLYPPQLFVFSSHDHDGIARLSAAYKGYLPNMTEPLYNLSYTLAAKRSTFNWRTAVVANSSVGLEHALSQGPRATRVISQPGVALVFTGQGAQWAQMGNGLMYYEPYRTSLECADTYMKTLGCQWSVIDELSRISNESLISGAEFSQTLCTALQVALVELLRDWGLRVDAVVGHSSGEIAAAFCAGAISRECAWRIAYWRGKLSARLANSPTQPKGTMAAVGLTLDKTLEAIDRLNQSGLESAGTLTVACMNSNTSHTVSGSVAGIEALIDKLSEEKIFARKLKVEMAYHSRFLDPISQEYVECIGKIRPPSSRTNHSSDVLFFSSAYGTQIQYSKLQDANYWTKNLTSPVRFSDSVTAMLGALNSVKGDGGSSQLITDIVEVGPHSALRGPLRNIIQDVRVNGDVKYHHLLKRGEPDLEVLMGAIGSLFSRGIQIDLLKVNHILVAQPSMMIDLPRYPFNHTREYWNECRLSRNFRFRPYPRHELLGAPVNDWDGKHDAIWRNWIRLSENPWVEHHTISGSVLYPAAGMLVMAIEGCKQLSERSNPGKPIKGIRFREVSFHSALQVPEGALGVESHLYLRPVKQAALETKASAWREFQVCTAQDDDEWREHCCGQVLVEYDEAATAVDGGLEERAFKAHCEARIDQSQRNFTRHVSSEKIYKSWENVGLVFGPTFQTVEHAIVDHEAGVTLARVKPTIPLLKALMPCGYLQPHLIHPTTLDGALQACLVPLVSNPSNKQKNAIVLSFMEELWVSTSEHSEDGYLVIADSEAHGRKKHHMSCIAVDCVSKTPMIRVSGCIVTEIDGNNDDSISEQDPRHRAWSIDWALDPEFLDTEQTETAFSGPEGFQTYLSVLAHKNPSMKFLDISEQASSFTEDVLSTLSWRCSQYDFAATSSSLLDESKKAISEDYMRYKTFDIMEDPASQGFDLASYDVLFAPVSLIPNTHIDGFLNLCLSLVRPGGKFVLTAASSPIVARSWGEYLSETGLVSIDAVLCDQGSSVLVATTLVASTSLSHGTDVKPPFGSYYIVGDLSSPIQRDVVEELASSLQSKGLSVKTATIPQYVQLTEAASKEEISQSTCIVLAELDTSLLASVNNEILRAMKVMITGKRLFWVNKEFSPDAALVNGFAASIRLENPELQFVTLTFNPQESNGIISDRIAIVDAHLPSSKCSLETMYRISDGLVTIPRLVEVSGITRHIKQTCTNDTSEVAFGANLTQPLRLQIQTVGLLSSLHFASDHLHTTPLDDLEVEFQTMATAVNFKDLAVMLGKIEETPVGLEAAGIVTRVGLGVTRFKPGDRVFGFTFNGAYSTYGRGAEGTLAKVPEDQSFAQAAVIPIVYTTAYACLYDIGELEKRMRRVQKPSLLIHAAAGGVGQAAIQLAKREGIEIFATVGSIAKRDFLEETYQIPRDHIFSSRDLTFKDGIQRLTRGRGVDIVINSLSGDTLRATWEIVAPFGCFAEIGLADIESRSRISMSTFARGVRFESLELNYMRQTDPERLDGLFARAMESVIGGDLERLTPITKYPISKIQDAMRFMQSGKHIGKILIEYHSEDLVQVVEPWRPRAEFASDATYVVSGGFGGLGLEIIRWMVSQGARNLIVTSRKGPDGGTAKELIRSLQSDGIKVVAPCCDITDKKELEQAIASALSYLPPVRGCIQASTVLSDNVFAEMTLEEWNAAVNVKVAGSRNLWEVLIATKNDDPTLDFFVMLSSLTSVTGNNGQANYSAGNSYQDAMARFLSSQGHNVTALDAPVLTDAGMVAARPMLREYLLSIGWASMSVEELINALDYHCRPRSESAELKVKGAQVIPRLWLPKYSADEGAEQPKWQHEPMYNHLVLHSAQSGGSLPGKQSAAKRSIGDLIAAAESLEDAEEAVLDALLGQLAKILSYELADLDPSKPLNTYGVDSLVAVELRVWMTKEVGADISVFEITGGQGIKQLAGKAAVTSRFRQNATGK</sequence>
<evidence type="ECO:0000256" key="5">
    <source>
        <dbReference type="ARBA" id="ARBA00023002"/>
    </source>
</evidence>
<keyword evidence="2" id="KW-0597">Phosphoprotein</keyword>
<evidence type="ECO:0000259" key="9">
    <source>
        <dbReference type="PROSITE" id="PS50075"/>
    </source>
</evidence>
<dbReference type="Pfam" id="PF02801">
    <property type="entry name" value="Ketoacyl-synt_C"/>
    <property type="match status" value="1"/>
</dbReference>
<dbReference type="InterPro" id="IPR006162">
    <property type="entry name" value="Ppantetheine_attach_site"/>
</dbReference>
<proteinExistence type="predicted"/>
<dbReference type="Pfam" id="PF14765">
    <property type="entry name" value="PS-DH"/>
    <property type="match status" value="1"/>
</dbReference>
<dbReference type="InterPro" id="IPR036736">
    <property type="entry name" value="ACP-like_sf"/>
</dbReference>
<dbReference type="SUPFAM" id="SSF53901">
    <property type="entry name" value="Thiolase-like"/>
    <property type="match status" value="1"/>
</dbReference>
<dbReference type="CDD" id="cd08954">
    <property type="entry name" value="KR_1_FAS_SDR_x"/>
    <property type="match status" value="1"/>
</dbReference>
<comment type="caution">
    <text evidence="12">The sequence shown here is derived from an EMBL/GenBank/DDBJ whole genome shotgun (WGS) entry which is preliminary data.</text>
</comment>
<dbReference type="PROSITE" id="PS50075">
    <property type="entry name" value="CARRIER"/>
    <property type="match status" value="1"/>
</dbReference>
<dbReference type="Pfam" id="PF21089">
    <property type="entry name" value="PKS_DH_N"/>
    <property type="match status" value="1"/>
</dbReference>
<dbReference type="InterPro" id="IPR032821">
    <property type="entry name" value="PKS_assoc"/>
</dbReference>
<dbReference type="SMART" id="SM00827">
    <property type="entry name" value="PKS_AT"/>
    <property type="match status" value="1"/>
</dbReference>
<dbReference type="Gene3D" id="3.40.50.150">
    <property type="entry name" value="Vaccinia Virus protein VP39"/>
    <property type="match status" value="1"/>
</dbReference>
<dbReference type="InterPro" id="IPR016036">
    <property type="entry name" value="Malonyl_transacylase_ACP-bd"/>
</dbReference>
<dbReference type="GO" id="GO:0016491">
    <property type="term" value="F:oxidoreductase activity"/>
    <property type="evidence" value="ECO:0007669"/>
    <property type="project" value="UniProtKB-KW"/>
</dbReference>
<dbReference type="SMART" id="SM00822">
    <property type="entry name" value="PKS_KR"/>
    <property type="match status" value="1"/>
</dbReference>
<dbReference type="PANTHER" id="PTHR43775">
    <property type="entry name" value="FATTY ACID SYNTHASE"/>
    <property type="match status" value="1"/>
</dbReference>
<dbReference type="PROSITE" id="PS00606">
    <property type="entry name" value="KS3_1"/>
    <property type="match status" value="1"/>
</dbReference>
<dbReference type="SUPFAM" id="SSF55048">
    <property type="entry name" value="Probable ACP-binding domain of malonyl-CoA ACP transacylase"/>
    <property type="match status" value="1"/>
</dbReference>
<evidence type="ECO:0000256" key="3">
    <source>
        <dbReference type="ARBA" id="ARBA00022679"/>
    </source>
</evidence>
<dbReference type="SMART" id="SM00826">
    <property type="entry name" value="PKS_DH"/>
    <property type="match status" value="1"/>
</dbReference>
<evidence type="ECO:0000313" key="12">
    <source>
        <dbReference type="EMBL" id="KXH42943.1"/>
    </source>
</evidence>
<dbReference type="GO" id="GO:0004315">
    <property type="term" value="F:3-oxoacyl-[acyl-carrier-protein] synthase activity"/>
    <property type="evidence" value="ECO:0007669"/>
    <property type="project" value="InterPro"/>
</dbReference>
<dbReference type="InterPro" id="IPR001227">
    <property type="entry name" value="Ac_transferase_dom_sf"/>
</dbReference>
<dbReference type="Gene3D" id="3.10.129.110">
    <property type="entry name" value="Polyketide synthase dehydratase"/>
    <property type="match status" value="1"/>
</dbReference>
<accession>A0A135T453</accession>
<dbReference type="Gene3D" id="3.40.47.10">
    <property type="match status" value="1"/>
</dbReference>
<dbReference type="InterPro" id="IPR057326">
    <property type="entry name" value="KR_dom"/>
</dbReference>
<evidence type="ECO:0000256" key="8">
    <source>
        <dbReference type="PROSITE-ProRule" id="PRU01363"/>
    </source>
</evidence>
<dbReference type="InterPro" id="IPR020841">
    <property type="entry name" value="PKS_Beta-ketoAc_synthase_dom"/>
</dbReference>
<dbReference type="InterPro" id="IPR056501">
    <property type="entry name" value="NAD-bd_HRPKS_sdrA"/>
</dbReference>
<dbReference type="PROSITE" id="PS52004">
    <property type="entry name" value="KS3_2"/>
    <property type="match status" value="1"/>
</dbReference>
<dbReference type="EMBL" id="JFBX01000289">
    <property type="protein sequence ID" value="KXH42943.1"/>
    <property type="molecule type" value="Genomic_DNA"/>
</dbReference>
<evidence type="ECO:0000313" key="13">
    <source>
        <dbReference type="Proteomes" id="UP000070328"/>
    </source>
</evidence>
<dbReference type="SUPFAM" id="SSF52151">
    <property type="entry name" value="FabD/lysophospholipase-like"/>
    <property type="match status" value="1"/>
</dbReference>
<dbReference type="InterPro" id="IPR042104">
    <property type="entry name" value="PKS_dehydratase_sf"/>
</dbReference>
<dbReference type="SUPFAM" id="SSF51735">
    <property type="entry name" value="NAD(P)-binding Rossmann-fold domains"/>
    <property type="match status" value="2"/>
</dbReference>
<dbReference type="InterPro" id="IPR013149">
    <property type="entry name" value="ADH-like_C"/>
</dbReference>
<dbReference type="CDD" id="cd00833">
    <property type="entry name" value="PKS"/>
    <property type="match status" value="1"/>
</dbReference>
<evidence type="ECO:0000256" key="1">
    <source>
        <dbReference type="ARBA" id="ARBA00022450"/>
    </source>
</evidence>
<dbReference type="InterPro" id="IPR036291">
    <property type="entry name" value="NAD(P)-bd_dom_sf"/>
</dbReference>
<evidence type="ECO:0000259" key="10">
    <source>
        <dbReference type="PROSITE" id="PS52004"/>
    </source>
</evidence>
<dbReference type="InterPro" id="IPR013968">
    <property type="entry name" value="PKS_KR"/>
</dbReference>
<keyword evidence="1" id="KW-0596">Phosphopantetheine</keyword>
<dbReference type="InterPro" id="IPR050091">
    <property type="entry name" value="PKS_NRPS_Biosynth_Enz"/>
</dbReference>
<evidence type="ECO:0000256" key="2">
    <source>
        <dbReference type="ARBA" id="ARBA00022553"/>
    </source>
</evidence>
<feature type="active site" description="Proton donor; for dehydratase activity" evidence="8">
    <location>
        <position position="1210"/>
    </location>
</feature>
<dbReference type="GO" id="GO:0030639">
    <property type="term" value="P:polyketide biosynthetic process"/>
    <property type="evidence" value="ECO:0007669"/>
    <property type="project" value="UniProtKB-ARBA"/>
</dbReference>
<dbReference type="SMART" id="SM00825">
    <property type="entry name" value="PKS_KS"/>
    <property type="match status" value="1"/>
</dbReference>
<feature type="region of interest" description="N-terminal hotdog fold" evidence="8">
    <location>
        <begin position="972"/>
        <end position="1112"/>
    </location>
</feature>
<dbReference type="Gene3D" id="3.90.180.10">
    <property type="entry name" value="Medium-chain alcohol dehydrogenases, catalytic domain"/>
    <property type="match status" value="1"/>
</dbReference>
<feature type="domain" description="PKS/mFAS DH" evidence="11">
    <location>
        <begin position="972"/>
        <end position="1306"/>
    </location>
</feature>
<dbReference type="SMART" id="SM00823">
    <property type="entry name" value="PKS_PP"/>
    <property type="match status" value="1"/>
</dbReference>
<dbReference type="Pfam" id="PF00109">
    <property type="entry name" value="ketoacyl-synt"/>
    <property type="match status" value="1"/>
</dbReference>
<feature type="active site" description="Proton acceptor; for dehydratase activity" evidence="8">
    <location>
        <position position="1005"/>
    </location>
</feature>
<feature type="domain" description="Carrier" evidence="9">
    <location>
        <begin position="2357"/>
        <end position="2434"/>
    </location>
</feature>
<keyword evidence="5" id="KW-0560">Oxidoreductase</keyword>
<dbReference type="PANTHER" id="PTHR43775:SF29">
    <property type="entry name" value="ASPERFURANONE POLYKETIDE SYNTHASE AFOG-RELATED"/>
    <property type="match status" value="1"/>
</dbReference>
<dbReference type="InterPro" id="IPR018201">
    <property type="entry name" value="Ketoacyl_synth_AS"/>
</dbReference>
<dbReference type="InterPro" id="IPR020807">
    <property type="entry name" value="PKS_DH"/>
</dbReference>
<dbReference type="Pfam" id="PF00107">
    <property type="entry name" value="ADH_zinc_N"/>
    <property type="match status" value="1"/>
</dbReference>
<dbReference type="InterPro" id="IPR009081">
    <property type="entry name" value="PP-bd_ACP"/>
</dbReference>
<dbReference type="Gene3D" id="3.40.366.10">
    <property type="entry name" value="Malonyl-Coenzyme A Acyl Carrier Protein, domain 2"/>
    <property type="match status" value="1"/>
</dbReference>
<dbReference type="SUPFAM" id="SSF47336">
    <property type="entry name" value="ACP-like"/>
    <property type="match status" value="1"/>
</dbReference>
<dbReference type="InterPro" id="IPR013154">
    <property type="entry name" value="ADH-like_N"/>
</dbReference>
<dbReference type="CDD" id="cd05195">
    <property type="entry name" value="enoyl_red"/>
    <property type="match status" value="1"/>
</dbReference>
<evidence type="ECO:0000256" key="7">
    <source>
        <dbReference type="ARBA" id="ARBA00023315"/>
    </source>
</evidence>
<gene>
    <name evidence="12" type="ORF">CSIM01_01697</name>
</gene>
<keyword evidence="13" id="KW-1185">Reference proteome</keyword>
<evidence type="ECO:0000259" key="11">
    <source>
        <dbReference type="PROSITE" id="PS52019"/>
    </source>
</evidence>
<dbReference type="PROSITE" id="PS52019">
    <property type="entry name" value="PKS_MFAS_DH"/>
    <property type="match status" value="1"/>
</dbReference>
<dbReference type="Gene3D" id="1.10.1200.10">
    <property type="entry name" value="ACP-like"/>
    <property type="match status" value="1"/>
</dbReference>
<dbReference type="SUPFAM" id="SSF53335">
    <property type="entry name" value="S-adenosyl-L-methionine-dependent methyltransferases"/>
    <property type="match status" value="1"/>
</dbReference>
<dbReference type="GO" id="GO:0031177">
    <property type="term" value="F:phosphopantetheine binding"/>
    <property type="evidence" value="ECO:0007669"/>
    <property type="project" value="InterPro"/>
</dbReference>
<dbReference type="InterPro" id="IPR016039">
    <property type="entry name" value="Thiolase-like"/>
</dbReference>
<dbReference type="SUPFAM" id="SSF50129">
    <property type="entry name" value="GroES-like"/>
    <property type="match status" value="1"/>
</dbReference>
<dbReference type="GO" id="GO:0004312">
    <property type="term" value="F:fatty acid synthase activity"/>
    <property type="evidence" value="ECO:0007669"/>
    <property type="project" value="TreeGrafter"/>
</dbReference>
<protein>
    <submittedName>
        <fullName evidence="12">Mycocerosic acid synthase</fullName>
    </submittedName>
</protein>
<dbReference type="InterPro" id="IPR014031">
    <property type="entry name" value="Ketoacyl_synth_C"/>
</dbReference>
<dbReference type="InterPro" id="IPR016035">
    <property type="entry name" value="Acyl_Trfase/lysoPLipase"/>
</dbReference>
<feature type="domain" description="Ketosynthase family 3 (KS3)" evidence="10">
    <location>
        <begin position="2"/>
        <end position="452"/>
    </location>
</feature>
<dbReference type="Gene3D" id="3.40.50.720">
    <property type="entry name" value="NAD(P)-binding Rossmann-like Domain"/>
    <property type="match status" value="1"/>
</dbReference>
<dbReference type="InterPro" id="IPR049551">
    <property type="entry name" value="PKS_DH_C"/>
</dbReference>
<evidence type="ECO:0000256" key="6">
    <source>
        <dbReference type="ARBA" id="ARBA00023268"/>
    </source>
</evidence>
<keyword evidence="6" id="KW-0511">Multifunctional enzyme</keyword>
<dbReference type="InterPro" id="IPR049552">
    <property type="entry name" value="PKS_DH_N"/>
</dbReference>
<dbReference type="Pfam" id="PF23297">
    <property type="entry name" value="ACP_SdgA_C"/>
    <property type="match status" value="1"/>
</dbReference>
<dbReference type="Pfam" id="PF08659">
    <property type="entry name" value="KR"/>
    <property type="match status" value="1"/>
</dbReference>
<dbReference type="GO" id="GO:0006633">
    <property type="term" value="P:fatty acid biosynthetic process"/>
    <property type="evidence" value="ECO:0007669"/>
    <property type="project" value="InterPro"/>
</dbReference>
<keyword evidence="3" id="KW-0808">Transferase</keyword>
<organism evidence="12 13">
    <name type="scientific">Colletotrichum simmondsii</name>
    <dbReference type="NCBI Taxonomy" id="703756"/>
    <lineage>
        <taxon>Eukaryota</taxon>
        <taxon>Fungi</taxon>
        <taxon>Dikarya</taxon>
        <taxon>Ascomycota</taxon>
        <taxon>Pezizomycotina</taxon>
        <taxon>Sordariomycetes</taxon>
        <taxon>Hypocreomycetidae</taxon>
        <taxon>Glomerellales</taxon>
        <taxon>Glomerellaceae</taxon>
        <taxon>Colletotrichum</taxon>
        <taxon>Colletotrichum acutatum species complex</taxon>
    </lineage>
</organism>
<feature type="region of interest" description="C-terminal hotdog fold" evidence="8">
    <location>
        <begin position="1141"/>
        <end position="1306"/>
    </location>
</feature>
<dbReference type="SMART" id="SM00829">
    <property type="entry name" value="PKS_ER"/>
    <property type="match status" value="1"/>
</dbReference>
<dbReference type="OrthoDB" id="329835at2759"/>
<dbReference type="PROSITE" id="PS00012">
    <property type="entry name" value="PHOSPHOPANTETHEINE"/>
    <property type="match status" value="1"/>
</dbReference>
<reference evidence="12 13" key="1">
    <citation type="submission" date="2014-02" db="EMBL/GenBank/DDBJ databases">
        <title>The genome sequence of Colletotrichum simmondsii CBS122122.</title>
        <authorList>
            <person name="Baroncelli R."/>
            <person name="Thon M.R."/>
        </authorList>
    </citation>
    <scope>NUCLEOTIDE SEQUENCE [LARGE SCALE GENOMIC DNA]</scope>
    <source>
        <strain evidence="12 13">CBS122122</strain>
    </source>
</reference>
<dbReference type="InterPro" id="IPR014043">
    <property type="entry name" value="Acyl_transferase_dom"/>
</dbReference>
<dbReference type="InterPro" id="IPR049900">
    <property type="entry name" value="PKS_mFAS_DH"/>
</dbReference>
<dbReference type="InterPro" id="IPR011032">
    <property type="entry name" value="GroES-like_sf"/>
</dbReference>
<dbReference type="InterPro" id="IPR014030">
    <property type="entry name" value="Ketoacyl_synth_N"/>
</dbReference>
<dbReference type="InterPro" id="IPR029063">
    <property type="entry name" value="SAM-dependent_MTases_sf"/>
</dbReference>
<dbReference type="Pfam" id="PF08240">
    <property type="entry name" value="ADH_N"/>
    <property type="match status" value="1"/>
</dbReference>
<dbReference type="Pfam" id="PF16197">
    <property type="entry name" value="KAsynt_C_assoc"/>
    <property type="match status" value="1"/>
</dbReference>
<dbReference type="Pfam" id="PF23114">
    <property type="entry name" value="NAD-bd_HRPKS_sdrA"/>
    <property type="match status" value="1"/>
</dbReference>
<dbReference type="InterPro" id="IPR020843">
    <property type="entry name" value="ER"/>
</dbReference>
<name>A0A135T453_9PEZI</name>
<keyword evidence="4" id="KW-0521">NADP</keyword>
<dbReference type="Proteomes" id="UP000070328">
    <property type="component" value="Unassembled WGS sequence"/>
</dbReference>
<keyword evidence="7" id="KW-0012">Acyltransferase</keyword>
<dbReference type="Pfam" id="PF00698">
    <property type="entry name" value="Acyl_transf_1"/>
    <property type="match status" value="1"/>
</dbReference>